<accession>A0A2X4VN98</accession>
<dbReference type="KEGG" id="blen:NCTC4824_01022"/>
<evidence type="ECO:0000313" key="1">
    <source>
        <dbReference type="EMBL" id="SQI53667.1"/>
    </source>
</evidence>
<dbReference type="EMBL" id="LS483476">
    <property type="protein sequence ID" value="SQI53667.1"/>
    <property type="molecule type" value="Genomic_DNA"/>
</dbReference>
<name>A0A2X4VN98_LEDLE</name>
<dbReference type="Proteomes" id="UP000249134">
    <property type="component" value="Chromosome 1"/>
</dbReference>
<reference evidence="1 2" key="1">
    <citation type="submission" date="2018-06" db="EMBL/GenBank/DDBJ databases">
        <authorList>
            <consortium name="Pathogen Informatics"/>
            <person name="Doyle S."/>
        </authorList>
    </citation>
    <scope>NUCLEOTIDE SEQUENCE [LARGE SCALE GENOMIC DNA]</scope>
    <source>
        <strain evidence="1 2">NCTC4824</strain>
    </source>
</reference>
<keyword evidence="2" id="KW-1185">Reference proteome</keyword>
<organism evidence="1 2">
    <name type="scientific">Lederbergia lenta</name>
    <name type="common">Bacillus lentus</name>
    <dbReference type="NCBI Taxonomy" id="1467"/>
    <lineage>
        <taxon>Bacteria</taxon>
        <taxon>Bacillati</taxon>
        <taxon>Bacillota</taxon>
        <taxon>Bacilli</taxon>
        <taxon>Bacillales</taxon>
        <taxon>Bacillaceae</taxon>
        <taxon>Lederbergia</taxon>
    </lineage>
</organism>
<proteinExistence type="predicted"/>
<protein>
    <submittedName>
        <fullName evidence="1">Uncharacterized protein</fullName>
    </submittedName>
</protein>
<dbReference type="AlphaFoldDB" id="A0A2X4VN98"/>
<gene>
    <name evidence="1" type="ORF">NCTC4824_01022</name>
</gene>
<evidence type="ECO:0000313" key="2">
    <source>
        <dbReference type="Proteomes" id="UP000249134"/>
    </source>
</evidence>
<sequence length="239" mass="27931">MKMFILKIYSSDSDSITFDYPINSEVNSEIISFIETIFDSVEIKGKVLRLTDLKPDILEELKILIKKNQLPEPYNILCSYIKNLERNDFKDEETPPTIISGYLNPLNINLELRENEWNDYIQNSELSNSERTPILIIAPGQWQEEEKKISEFDFVLQEIVNEYCLFSKDAGEDYTLLVPLPNIKYTSELENYIKNIFFSYFKQVGIVTSFYMNSLYLTAIQLKSPFRIKKVTLDNLLIG</sequence>